<dbReference type="OrthoDB" id="9788850at2"/>
<name>A0A1H6HHR6_MAGFU</name>
<dbReference type="PANTHER" id="PTHR43877">
    <property type="entry name" value="AMINOALKYLPHOSPHONATE N-ACETYLTRANSFERASE-RELATED-RELATED"/>
    <property type="match status" value="1"/>
</dbReference>
<dbReference type="CDD" id="cd04301">
    <property type="entry name" value="NAT_SF"/>
    <property type="match status" value="1"/>
</dbReference>
<organism evidence="4 5">
    <name type="scientific">Magnetospirillum fulvum</name>
    <name type="common">Rhodospirillum fulvum</name>
    <dbReference type="NCBI Taxonomy" id="1082"/>
    <lineage>
        <taxon>Bacteria</taxon>
        <taxon>Pseudomonadati</taxon>
        <taxon>Pseudomonadota</taxon>
        <taxon>Alphaproteobacteria</taxon>
        <taxon>Rhodospirillales</taxon>
        <taxon>Rhodospirillaceae</taxon>
        <taxon>Magnetospirillum</taxon>
    </lineage>
</organism>
<dbReference type="PROSITE" id="PS51186">
    <property type="entry name" value="GNAT"/>
    <property type="match status" value="1"/>
</dbReference>
<dbReference type="EMBL" id="FNWO01000005">
    <property type="protein sequence ID" value="SEH33815.1"/>
    <property type="molecule type" value="Genomic_DNA"/>
</dbReference>
<keyword evidence="2" id="KW-0012">Acyltransferase</keyword>
<dbReference type="RefSeq" id="WP_074767021.1">
    <property type="nucleotide sequence ID" value="NZ_FNWO01000005.1"/>
</dbReference>
<reference evidence="5" key="1">
    <citation type="submission" date="2016-10" db="EMBL/GenBank/DDBJ databases">
        <authorList>
            <person name="Varghese N."/>
            <person name="Submissions S."/>
        </authorList>
    </citation>
    <scope>NUCLEOTIDE SEQUENCE [LARGE SCALE GENOMIC DNA]</scope>
    <source>
        <strain evidence="5">DSM 13234</strain>
    </source>
</reference>
<accession>A0A1H6HHR6</accession>
<dbReference type="SUPFAM" id="SSF55729">
    <property type="entry name" value="Acyl-CoA N-acyltransferases (Nat)"/>
    <property type="match status" value="1"/>
</dbReference>
<proteinExistence type="predicted"/>
<keyword evidence="4" id="KW-0687">Ribonucleoprotein</keyword>
<evidence type="ECO:0000259" key="3">
    <source>
        <dbReference type="PROSITE" id="PS51186"/>
    </source>
</evidence>
<keyword evidence="5" id="KW-1185">Reference proteome</keyword>
<protein>
    <submittedName>
        <fullName evidence="4">Ribosomal protein S18 acetylase RimI</fullName>
    </submittedName>
</protein>
<dbReference type="Proteomes" id="UP000182983">
    <property type="component" value="Unassembled WGS sequence"/>
</dbReference>
<dbReference type="Gene3D" id="3.40.630.30">
    <property type="match status" value="1"/>
</dbReference>
<evidence type="ECO:0000313" key="5">
    <source>
        <dbReference type="Proteomes" id="UP000182983"/>
    </source>
</evidence>
<feature type="domain" description="N-acetyltransferase" evidence="3">
    <location>
        <begin position="24"/>
        <end position="167"/>
    </location>
</feature>
<keyword evidence="4" id="KW-0689">Ribosomal protein</keyword>
<keyword evidence="1" id="KW-0808">Transferase</keyword>
<dbReference type="GO" id="GO:0005840">
    <property type="term" value="C:ribosome"/>
    <property type="evidence" value="ECO:0007669"/>
    <property type="project" value="UniProtKB-KW"/>
</dbReference>
<dbReference type="Pfam" id="PF00583">
    <property type="entry name" value="Acetyltransf_1"/>
    <property type="match status" value="1"/>
</dbReference>
<dbReference type="InterPro" id="IPR016181">
    <property type="entry name" value="Acyl_CoA_acyltransferase"/>
</dbReference>
<dbReference type="PANTHER" id="PTHR43877:SF1">
    <property type="entry name" value="ACETYLTRANSFERASE"/>
    <property type="match status" value="1"/>
</dbReference>
<evidence type="ECO:0000313" key="4">
    <source>
        <dbReference type="EMBL" id="SEH33815.1"/>
    </source>
</evidence>
<dbReference type="AlphaFoldDB" id="A0A1H6HHR6"/>
<evidence type="ECO:0000256" key="1">
    <source>
        <dbReference type="ARBA" id="ARBA00022679"/>
    </source>
</evidence>
<gene>
    <name evidence="4" type="ORF">SAMN04244559_01450</name>
</gene>
<evidence type="ECO:0000256" key="2">
    <source>
        <dbReference type="ARBA" id="ARBA00023315"/>
    </source>
</evidence>
<dbReference type="GO" id="GO:0016747">
    <property type="term" value="F:acyltransferase activity, transferring groups other than amino-acyl groups"/>
    <property type="evidence" value="ECO:0007669"/>
    <property type="project" value="InterPro"/>
</dbReference>
<dbReference type="InterPro" id="IPR000182">
    <property type="entry name" value="GNAT_dom"/>
</dbReference>
<dbReference type="InterPro" id="IPR050832">
    <property type="entry name" value="Bact_Acetyltransf"/>
</dbReference>
<sequence length="167" mass="18211">MTSIELDFSAASGDDAEALSRDRIPVRSMTEADLPAIIATDSKITGRDRSAYCRDKLAEVLNESGVRVSLVAEIDGQFAGFVMARVDYGDFGRANPVAVIDTIGVLPLFTHRGVGRALISQLMVNLSSLRVERVKTQVSWDELPLASFLHGLGFTPSQRLSFIRRLA</sequence>